<evidence type="ECO:0000313" key="1">
    <source>
        <dbReference type="EMBL" id="VYU74427.1"/>
    </source>
</evidence>
<organism evidence="1">
    <name type="scientific">Parabacteroides merdae</name>
    <dbReference type="NCBI Taxonomy" id="46503"/>
    <lineage>
        <taxon>Bacteria</taxon>
        <taxon>Pseudomonadati</taxon>
        <taxon>Bacteroidota</taxon>
        <taxon>Bacteroidia</taxon>
        <taxon>Bacteroidales</taxon>
        <taxon>Tannerellaceae</taxon>
        <taxon>Parabacteroides</taxon>
    </lineage>
</organism>
<accession>A0A6N3HBK1</accession>
<protein>
    <submittedName>
        <fullName evidence="1">Uncharacterized protein</fullName>
    </submittedName>
</protein>
<gene>
    <name evidence="1" type="ORF">PMLFYP103_03612</name>
</gene>
<dbReference type="AlphaFoldDB" id="A0A6N3HBK1"/>
<proteinExistence type="predicted"/>
<name>A0A6N3HBK1_9BACT</name>
<reference evidence="1" key="1">
    <citation type="submission" date="2019-11" db="EMBL/GenBank/DDBJ databases">
        <authorList>
            <person name="Feng L."/>
        </authorList>
    </citation>
    <scope>NUCLEOTIDE SEQUENCE</scope>
    <source>
        <strain evidence="1">PmerdaeLFYP103</strain>
    </source>
</reference>
<sequence>MKFVAYLLVVHCMLVNNQIIYNFNISVDEDQF</sequence>
<dbReference type="EMBL" id="CACRUV010000051">
    <property type="protein sequence ID" value="VYU74427.1"/>
    <property type="molecule type" value="Genomic_DNA"/>
</dbReference>